<evidence type="ECO:0000259" key="9">
    <source>
        <dbReference type="SMART" id="SM01007"/>
    </source>
</evidence>
<dbReference type="GO" id="GO:0016832">
    <property type="term" value="F:aldehyde-lyase activity"/>
    <property type="evidence" value="ECO:0007669"/>
    <property type="project" value="TreeGrafter"/>
</dbReference>
<reference evidence="10 11" key="1">
    <citation type="submission" date="2016-10" db="EMBL/GenBank/DDBJ databases">
        <authorList>
            <person name="de Groot N.N."/>
        </authorList>
    </citation>
    <scope>NUCLEOTIDE SEQUENCE [LARGE SCALE GENOMIC DNA]</scope>
    <source>
        <strain evidence="10 11">DSM 29316</strain>
    </source>
</reference>
<evidence type="ECO:0000256" key="8">
    <source>
        <dbReference type="ARBA" id="ARBA00023277"/>
    </source>
</evidence>
<dbReference type="GO" id="GO:0005829">
    <property type="term" value="C:cytosol"/>
    <property type="evidence" value="ECO:0007669"/>
    <property type="project" value="TreeGrafter"/>
</dbReference>
<dbReference type="SUPFAM" id="SSF53639">
    <property type="entry name" value="AraD/HMP-PK domain-like"/>
    <property type="match status" value="1"/>
</dbReference>
<keyword evidence="6" id="KW-0862">Zinc</keyword>
<dbReference type="InterPro" id="IPR036409">
    <property type="entry name" value="Aldolase_II/adducin_N_sf"/>
</dbReference>
<dbReference type="OrthoDB" id="5291399at2"/>
<dbReference type="EMBL" id="FOJU01000004">
    <property type="protein sequence ID" value="SFB08517.1"/>
    <property type="molecule type" value="Genomic_DNA"/>
</dbReference>
<dbReference type="PANTHER" id="PTHR22789">
    <property type="entry name" value="FUCULOSE PHOSPHATE ALDOLASE"/>
    <property type="match status" value="1"/>
</dbReference>
<dbReference type="NCBIfam" id="NF006047">
    <property type="entry name" value="PRK08193.1"/>
    <property type="match status" value="1"/>
</dbReference>
<comment type="cofactor">
    <cofactor evidence="2">
        <name>Zn(2+)</name>
        <dbReference type="ChEBI" id="CHEBI:29105"/>
    </cofactor>
</comment>
<dbReference type="Proteomes" id="UP000198796">
    <property type="component" value="Unassembled WGS sequence"/>
</dbReference>
<evidence type="ECO:0000256" key="1">
    <source>
        <dbReference type="ARBA" id="ARBA00001726"/>
    </source>
</evidence>
<evidence type="ECO:0000256" key="2">
    <source>
        <dbReference type="ARBA" id="ARBA00001947"/>
    </source>
</evidence>
<feature type="domain" description="Class II aldolase/adducin N-terminal" evidence="9">
    <location>
        <begin position="8"/>
        <end position="196"/>
    </location>
</feature>
<evidence type="ECO:0000256" key="3">
    <source>
        <dbReference type="ARBA" id="ARBA00010037"/>
    </source>
</evidence>
<dbReference type="SMART" id="SM01007">
    <property type="entry name" value="Aldolase_II"/>
    <property type="match status" value="1"/>
</dbReference>
<accession>A0A1I0Y6Q7</accession>
<evidence type="ECO:0000313" key="11">
    <source>
        <dbReference type="Proteomes" id="UP000198796"/>
    </source>
</evidence>
<evidence type="ECO:0000313" key="10">
    <source>
        <dbReference type="EMBL" id="SFB08517.1"/>
    </source>
</evidence>
<dbReference type="STRING" id="871651.SAMN05421688_2837"/>
<dbReference type="InterPro" id="IPR050197">
    <property type="entry name" value="Aldolase_class_II_sugar_metab"/>
</dbReference>
<dbReference type="EC" id="5.1.3.4" evidence="4"/>
<keyword evidence="5" id="KW-0479">Metal-binding</keyword>
<dbReference type="GO" id="GO:0019323">
    <property type="term" value="P:pentose catabolic process"/>
    <property type="evidence" value="ECO:0007669"/>
    <property type="project" value="TreeGrafter"/>
</dbReference>
<name>A0A1I0Y6Q7_9RHOB</name>
<keyword evidence="8" id="KW-0119">Carbohydrate metabolism</keyword>
<comment type="catalytic activity">
    <reaction evidence="1">
        <text>L-ribulose 5-phosphate = D-xylulose 5-phosphate</text>
        <dbReference type="Rhea" id="RHEA:22368"/>
        <dbReference type="ChEBI" id="CHEBI:57737"/>
        <dbReference type="ChEBI" id="CHEBI:58226"/>
        <dbReference type="EC" id="5.1.3.4"/>
    </reaction>
</comment>
<dbReference type="PANTHER" id="PTHR22789:SF8">
    <property type="entry name" value="L-RIBULOSE-5-PHOSPHATE 4-EPIMERASE SGBE"/>
    <property type="match status" value="1"/>
</dbReference>
<protein>
    <recommendedName>
        <fullName evidence="4">L-ribulose-5-phosphate 4-epimerase</fullName>
        <ecNumber evidence="4">5.1.3.4</ecNumber>
    </recommendedName>
</protein>
<dbReference type="GO" id="GO:0008742">
    <property type="term" value="F:L-ribulose-phosphate 4-epimerase activity"/>
    <property type="evidence" value="ECO:0007669"/>
    <property type="project" value="UniProtKB-EC"/>
</dbReference>
<dbReference type="FunFam" id="3.40.225.10:FF:000001">
    <property type="entry name" value="L-ribulose-5-phosphate 4-epimerase UlaF"/>
    <property type="match status" value="1"/>
</dbReference>
<dbReference type="GO" id="GO:0046872">
    <property type="term" value="F:metal ion binding"/>
    <property type="evidence" value="ECO:0007669"/>
    <property type="project" value="UniProtKB-KW"/>
</dbReference>
<dbReference type="AlphaFoldDB" id="A0A1I0Y6Q7"/>
<dbReference type="RefSeq" id="WP_092066007.1">
    <property type="nucleotide sequence ID" value="NZ_FOJU01000004.1"/>
</dbReference>
<sequence>MSLEALKSAVLEANLSTVRSGLVTATFGNASGIDRATGTVAIKPSGVPYEEMTADQIVAVSLDGAIIDQRLRPSSDLATHLVLYRAFPEIGAVIHTHSTYATIFAQSMVPIPPLGTTHADYFRGAVPLTRHLTNTEIGERYVEATGDAIVEAVGDRDPMEIPAALVAGHGPFTWGRTPAEAALNALMLEEVARMAWCSMMLRPGIRPISTELLDRHFLRKHGAAATYGQLGDET</sequence>
<evidence type="ECO:0000256" key="6">
    <source>
        <dbReference type="ARBA" id="ARBA00022833"/>
    </source>
</evidence>
<gene>
    <name evidence="10" type="ORF">SAMN05421688_2837</name>
</gene>
<organism evidence="10 11">
    <name type="scientific">Poseidonocella pacifica</name>
    <dbReference type="NCBI Taxonomy" id="871651"/>
    <lineage>
        <taxon>Bacteria</taxon>
        <taxon>Pseudomonadati</taxon>
        <taxon>Pseudomonadota</taxon>
        <taxon>Alphaproteobacteria</taxon>
        <taxon>Rhodobacterales</taxon>
        <taxon>Roseobacteraceae</taxon>
        <taxon>Poseidonocella</taxon>
    </lineage>
</organism>
<evidence type="ECO:0000256" key="4">
    <source>
        <dbReference type="ARBA" id="ARBA00013186"/>
    </source>
</evidence>
<proteinExistence type="inferred from homology"/>
<evidence type="ECO:0000256" key="5">
    <source>
        <dbReference type="ARBA" id="ARBA00022723"/>
    </source>
</evidence>
<dbReference type="Gene3D" id="3.40.225.10">
    <property type="entry name" value="Class II aldolase/adducin N-terminal domain"/>
    <property type="match status" value="1"/>
</dbReference>
<dbReference type="Pfam" id="PF00596">
    <property type="entry name" value="Aldolase_II"/>
    <property type="match status" value="1"/>
</dbReference>
<dbReference type="InterPro" id="IPR001303">
    <property type="entry name" value="Aldolase_II/adducin_N"/>
</dbReference>
<keyword evidence="11" id="KW-1185">Reference proteome</keyword>
<keyword evidence="7" id="KW-0413">Isomerase</keyword>
<comment type="similarity">
    <text evidence="3">Belongs to the aldolase class II family. AraD/FucA subfamily.</text>
</comment>
<evidence type="ECO:0000256" key="7">
    <source>
        <dbReference type="ARBA" id="ARBA00023235"/>
    </source>
</evidence>